<dbReference type="EMBL" id="LDEV01002960">
    <property type="protein sequence ID" value="KLJ06850.1"/>
    <property type="molecule type" value="Genomic_DNA"/>
</dbReference>
<dbReference type="SUPFAM" id="SSF54909">
    <property type="entry name" value="Dimeric alpha+beta barrel"/>
    <property type="match status" value="1"/>
</dbReference>
<dbReference type="AlphaFoldDB" id="A0A0H1B648"/>
<evidence type="ECO:0000313" key="2">
    <source>
        <dbReference type="EMBL" id="KLJ06850.1"/>
    </source>
</evidence>
<evidence type="ECO:0000313" key="3">
    <source>
        <dbReference type="Proteomes" id="UP000053573"/>
    </source>
</evidence>
<dbReference type="PROSITE" id="PS51725">
    <property type="entry name" value="ABM"/>
    <property type="match status" value="1"/>
</dbReference>
<sequence>MASQEIQLIAIMKPLAGKTDELAAHLVETGKNIQRTEPGTLAWYVVQPQGGDELIVVERYKDAESLKLHSKSGHLKALTETAGPLLREPPTIKAGPQVAGFRREEKL</sequence>
<organism evidence="2 3">
    <name type="scientific">Blastomyces silverae</name>
    <dbReference type="NCBI Taxonomy" id="2060906"/>
    <lineage>
        <taxon>Eukaryota</taxon>
        <taxon>Fungi</taxon>
        <taxon>Dikarya</taxon>
        <taxon>Ascomycota</taxon>
        <taxon>Pezizomycotina</taxon>
        <taxon>Eurotiomycetes</taxon>
        <taxon>Eurotiomycetidae</taxon>
        <taxon>Onygenales</taxon>
        <taxon>Ajellomycetaceae</taxon>
        <taxon>Blastomyces</taxon>
    </lineage>
</organism>
<dbReference type="STRING" id="2060906.A0A0H1B648"/>
<dbReference type="Proteomes" id="UP000053573">
    <property type="component" value="Unassembled WGS sequence"/>
</dbReference>
<gene>
    <name evidence="2" type="ORF">EMPG_17667</name>
</gene>
<dbReference type="PANTHER" id="PTHR40624">
    <property type="entry name" value="BIOSYNTHESIS MONOOXYGENASE, PUTATIVE (AFU_ORTHOLOGUE AFUA_1G12025)-RELATED"/>
    <property type="match status" value="1"/>
</dbReference>
<accession>A0A0H1B648</accession>
<keyword evidence="3" id="KW-1185">Reference proteome</keyword>
<protein>
    <recommendedName>
        <fullName evidence="1">ABM domain-containing protein</fullName>
    </recommendedName>
</protein>
<dbReference type="OrthoDB" id="10011777at2759"/>
<dbReference type="InterPro" id="IPR007138">
    <property type="entry name" value="ABM_dom"/>
</dbReference>
<dbReference type="InterPro" id="IPR011008">
    <property type="entry name" value="Dimeric_a/b-barrel"/>
</dbReference>
<reference evidence="3" key="1">
    <citation type="journal article" date="2015" name="PLoS Genet.">
        <title>The dynamic genome and transcriptome of the human fungal pathogen Blastomyces and close relative Emmonsia.</title>
        <authorList>
            <person name="Munoz J.F."/>
            <person name="Gauthier G.M."/>
            <person name="Desjardins C.A."/>
            <person name="Gallo J.E."/>
            <person name="Holder J."/>
            <person name="Sullivan T.D."/>
            <person name="Marty A.J."/>
            <person name="Carmen J.C."/>
            <person name="Chen Z."/>
            <person name="Ding L."/>
            <person name="Gujja S."/>
            <person name="Magrini V."/>
            <person name="Misas E."/>
            <person name="Mitreva M."/>
            <person name="Priest M."/>
            <person name="Saif S."/>
            <person name="Whiston E.A."/>
            <person name="Young S."/>
            <person name="Zeng Q."/>
            <person name="Goldman W.E."/>
            <person name="Mardis E.R."/>
            <person name="Taylor J.W."/>
            <person name="McEwen J.G."/>
            <person name="Clay O.K."/>
            <person name="Klein B.S."/>
            <person name="Cuomo C.A."/>
        </authorList>
    </citation>
    <scope>NUCLEOTIDE SEQUENCE [LARGE SCALE GENOMIC DNA]</scope>
    <source>
        <strain evidence="3">UAMH 139</strain>
    </source>
</reference>
<name>A0A0H1B648_9EURO</name>
<dbReference type="Gene3D" id="3.30.70.100">
    <property type="match status" value="1"/>
</dbReference>
<proteinExistence type="predicted"/>
<evidence type="ECO:0000259" key="1">
    <source>
        <dbReference type="PROSITE" id="PS51725"/>
    </source>
</evidence>
<feature type="domain" description="ABM" evidence="1">
    <location>
        <begin position="6"/>
        <end position="94"/>
    </location>
</feature>
<comment type="caution">
    <text evidence="2">The sequence shown here is derived from an EMBL/GenBank/DDBJ whole genome shotgun (WGS) entry which is preliminary data.</text>
</comment>
<dbReference type="Pfam" id="PF03992">
    <property type="entry name" value="ABM"/>
    <property type="match status" value="1"/>
</dbReference>
<dbReference type="PANTHER" id="PTHR40624:SF1">
    <property type="entry name" value="BIOSYNTHESIS MONOOXYGENASE, PUTATIVE (AFU_ORTHOLOGUE AFUA_1G12025)-RELATED"/>
    <property type="match status" value="1"/>
</dbReference>